<sequence length="176" mass="21292">FLEAVKLWAKTKWWTTMEYSDVEVKAKLGLSKLKGGALKAHPNFVWYQDYLREVEKEKLNLWLSNKKSPRVVFQEFGLNNLVRPQLSDKYQTYLRYATKYDDKVFSFPPFYPQTTMEKKIYVEIWANARTDAYVKKQENAGDKGRLSQRLRKRYFEEFKRQTIFFKLHVWGKRQRP</sequence>
<protein>
    <recommendedName>
        <fullName evidence="3">RxLR effector protein</fullName>
    </recommendedName>
</protein>
<dbReference type="InParanoid" id="G4ZZJ6"/>
<dbReference type="SMR" id="G4ZZJ6"/>
<dbReference type="KEGG" id="psoj:PHYSODRAFT_521139"/>
<dbReference type="RefSeq" id="XP_009533941.1">
    <property type="nucleotide sequence ID" value="XM_009535646.1"/>
</dbReference>
<dbReference type="Proteomes" id="UP000002640">
    <property type="component" value="Unassembled WGS sequence"/>
</dbReference>
<evidence type="ECO:0000313" key="1">
    <source>
        <dbReference type="EMBL" id="EGZ11196.1"/>
    </source>
</evidence>
<organism evidence="1 2">
    <name type="scientific">Phytophthora sojae (strain P6497)</name>
    <name type="common">Soybean stem and root rot agent</name>
    <name type="synonym">Phytophthora megasperma f. sp. glycines</name>
    <dbReference type="NCBI Taxonomy" id="1094619"/>
    <lineage>
        <taxon>Eukaryota</taxon>
        <taxon>Sar</taxon>
        <taxon>Stramenopiles</taxon>
        <taxon>Oomycota</taxon>
        <taxon>Peronosporomycetes</taxon>
        <taxon>Peronosporales</taxon>
        <taxon>Peronosporaceae</taxon>
        <taxon>Phytophthora</taxon>
    </lineage>
</organism>
<dbReference type="EMBL" id="JH159158">
    <property type="protein sequence ID" value="EGZ11196.1"/>
    <property type="molecule type" value="Genomic_DNA"/>
</dbReference>
<dbReference type="GeneID" id="20660377"/>
<keyword evidence="2" id="KW-1185">Reference proteome</keyword>
<proteinExistence type="predicted"/>
<accession>G4ZZJ6</accession>
<reference evidence="1 2" key="1">
    <citation type="journal article" date="2006" name="Science">
        <title>Phytophthora genome sequences uncover evolutionary origins and mechanisms of pathogenesis.</title>
        <authorList>
            <person name="Tyler B.M."/>
            <person name="Tripathy S."/>
            <person name="Zhang X."/>
            <person name="Dehal P."/>
            <person name="Jiang R.H."/>
            <person name="Aerts A."/>
            <person name="Arredondo F.D."/>
            <person name="Baxter L."/>
            <person name="Bensasson D."/>
            <person name="Beynon J.L."/>
            <person name="Chapman J."/>
            <person name="Damasceno C.M."/>
            <person name="Dorrance A.E."/>
            <person name="Dou D."/>
            <person name="Dickerman A.W."/>
            <person name="Dubchak I.L."/>
            <person name="Garbelotto M."/>
            <person name="Gijzen M."/>
            <person name="Gordon S.G."/>
            <person name="Govers F."/>
            <person name="Grunwald N.J."/>
            <person name="Huang W."/>
            <person name="Ivors K.L."/>
            <person name="Jones R.W."/>
            <person name="Kamoun S."/>
            <person name="Krampis K."/>
            <person name="Lamour K.H."/>
            <person name="Lee M.K."/>
            <person name="McDonald W.H."/>
            <person name="Medina M."/>
            <person name="Meijer H.J."/>
            <person name="Nordberg E.K."/>
            <person name="Maclean D.J."/>
            <person name="Ospina-Giraldo M.D."/>
            <person name="Morris P.F."/>
            <person name="Phuntumart V."/>
            <person name="Putnam N.H."/>
            <person name="Rash S."/>
            <person name="Rose J.K."/>
            <person name="Sakihama Y."/>
            <person name="Salamov A.A."/>
            <person name="Savidor A."/>
            <person name="Scheuring C.F."/>
            <person name="Smith B.M."/>
            <person name="Sobral B.W."/>
            <person name="Terry A."/>
            <person name="Torto-Alalibo T.A."/>
            <person name="Win J."/>
            <person name="Xu Z."/>
            <person name="Zhang H."/>
            <person name="Grigoriev I.V."/>
            <person name="Rokhsar D.S."/>
            <person name="Boore J.L."/>
        </authorList>
    </citation>
    <scope>NUCLEOTIDE SEQUENCE [LARGE SCALE GENOMIC DNA]</scope>
    <source>
        <strain evidence="1 2">P6497</strain>
    </source>
</reference>
<evidence type="ECO:0000313" key="2">
    <source>
        <dbReference type="Proteomes" id="UP000002640"/>
    </source>
</evidence>
<gene>
    <name evidence="1" type="ORF">PHYSODRAFT_521139</name>
</gene>
<name>G4ZZJ6_PHYSP</name>
<evidence type="ECO:0008006" key="3">
    <source>
        <dbReference type="Google" id="ProtNLM"/>
    </source>
</evidence>
<dbReference type="AlphaFoldDB" id="G4ZZJ6"/>
<feature type="non-terminal residue" evidence="1">
    <location>
        <position position="1"/>
    </location>
</feature>
<dbReference type="OMA" id="WTTMEYS"/>